<dbReference type="Proteomes" id="UP000446657">
    <property type="component" value="Unassembled WGS sequence"/>
</dbReference>
<dbReference type="EMBL" id="WNAL01000045">
    <property type="protein sequence ID" value="MTR83010.1"/>
    <property type="molecule type" value="Genomic_DNA"/>
</dbReference>
<reference evidence="2 4" key="2">
    <citation type="journal article" date="2019" name="Nat. Med.">
        <title>A library of human gut bacterial isolates paired with longitudinal multiomics data enables mechanistic microbiome research.</title>
        <authorList>
            <person name="Poyet M."/>
            <person name="Groussin M."/>
            <person name="Gibbons S.M."/>
            <person name="Avila-Pacheco J."/>
            <person name="Jiang X."/>
            <person name="Kearney S.M."/>
            <person name="Perrotta A.R."/>
            <person name="Berdy B."/>
            <person name="Zhao S."/>
            <person name="Lieberman T.D."/>
            <person name="Swanson P.K."/>
            <person name="Smith M."/>
            <person name="Roesemann S."/>
            <person name="Alexander J.E."/>
            <person name="Rich S.A."/>
            <person name="Livny J."/>
            <person name="Vlamakis H."/>
            <person name="Clish C."/>
            <person name="Bullock K."/>
            <person name="Deik A."/>
            <person name="Scott J."/>
            <person name="Pierce K.A."/>
            <person name="Xavier R.J."/>
            <person name="Alm E.J."/>
        </authorList>
    </citation>
    <scope>NUCLEOTIDE SEQUENCE [LARGE SCALE GENOMIC DNA]</scope>
    <source>
        <strain evidence="2 4">BIOML-A1</strain>
    </source>
</reference>
<evidence type="ECO:0000313" key="4">
    <source>
        <dbReference type="Proteomes" id="UP000446657"/>
    </source>
</evidence>
<evidence type="ECO:0000313" key="1">
    <source>
        <dbReference type="EMBL" id="CUN03426.1"/>
    </source>
</evidence>
<accession>A0A173TMH1</accession>
<dbReference type="EMBL" id="CYXV01000009">
    <property type="protein sequence ID" value="CUN03426.1"/>
    <property type="molecule type" value="Genomic_DNA"/>
</dbReference>
<reference evidence="1 3" key="1">
    <citation type="submission" date="2015-09" db="EMBL/GenBank/DDBJ databases">
        <authorList>
            <consortium name="Pathogen Informatics"/>
        </authorList>
    </citation>
    <scope>NUCLEOTIDE SEQUENCE [LARGE SCALE GENOMIC DNA]</scope>
    <source>
        <strain evidence="1 3">2789STDY5608863</strain>
    </source>
</reference>
<dbReference type="InterPro" id="IPR013494">
    <property type="entry name" value="CHP02678"/>
</dbReference>
<sequence>MKELEVLLNQRWVLKSENKELYYQLRDAIGDIRKYASDKLGCQVTENALMVKMEKIPVIPENFMGILDFSSKEEYAFLCILLMFLEEKDTQEQFILSQLTEYISANMPGESIDWTVYTSRRRLIKVLRYAVTQGIVSITDGADDAFMEDAAGEVLYENTGASRYFMRNFSKDITDYGSPKDFLESDWFAMDEDRGIARRHRVYKRLLFAPGMYRRDGSEEDFEYLKYYGHRLTEDLEQNFDCHVHIHRGSAYVMLQDDCRMGNTFPGNNVLSDIILLCLAEIRKRIEQKEWNIQKNEIGIVDTVSFEQMIRSVRQKYGQGFSKNYREMPDSEFLSTVMAAMELWMFIKWDKASHQVEIYPAAGKLQGTYPKDFAGGRENE</sequence>
<dbReference type="Proteomes" id="UP000095495">
    <property type="component" value="Unassembled WGS sequence"/>
</dbReference>
<evidence type="ECO:0000313" key="2">
    <source>
        <dbReference type="EMBL" id="MTR83010.1"/>
    </source>
</evidence>
<dbReference type="Pfam" id="PF09661">
    <property type="entry name" value="DUF2398"/>
    <property type="match status" value="1"/>
</dbReference>
<name>A0A173TMH1_9FIRM</name>
<protein>
    <submittedName>
        <fullName evidence="1">Protein of uncharacterized function (DUF2398)</fullName>
    </submittedName>
    <submittedName>
        <fullName evidence="2">TIGR02678 family protein</fullName>
    </submittedName>
</protein>
<organism evidence="1 3">
    <name type="scientific">Roseburia faecis</name>
    <dbReference type="NCBI Taxonomy" id="301302"/>
    <lineage>
        <taxon>Bacteria</taxon>
        <taxon>Bacillati</taxon>
        <taxon>Bacillota</taxon>
        <taxon>Clostridia</taxon>
        <taxon>Lachnospirales</taxon>
        <taxon>Lachnospiraceae</taxon>
        <taxon>Roseburia</taxon>
    </lineage>
</organism>
<gene>
    <name evidence="1" type="ORF">ERS852420_02285</name>
    <name evidence="2" type="ORF">GMD30_15285</name>
</gene>
<dbReference type="NCBIfam" id="TIGR02678">
    <property type="entry name" value="TIGR02678 family protein"/>
    <property type="match status" value="1"/>
</dbReference>
<dbReference type="AlphaFoldDB" id="A0A173TMH1"/>
<evidence type="ECO:0000313" key="3">
    <source>
        <dbReference type="Proteomes" id="UP000095495"/>
    </source>
</evidence>
<proteinExistence type="predicted"/>